<protein>
    <submittedName>
        <fullName evidence="1">Rna-directed dna polymerase from mobile element jockey-like protein</fullName>
    </submittedName>
</protein>
<accession>A0A0J7JXH8</accession>
<dbReference type="OrthoDB" id="6744264at2759"/>
<keyword evidence="2" id="KW-1185">Reference proteome</keyword>
<keyword evidence="1" id="KW-0695">RNA-directed DNA polymerase</keyword>
<dbReference type="AlphaFoldDB" id="A0A0J7JXH8"/>
<dbReference type="InterPro" id="IPR052560">
    <property type="entry name" value="RdDP_mobile_element"/>
</dbReference>
<sequence length="235" mass="27224">MHIFRGFRKEYIPFWNDTSERLYKDFLENGRTEVADDLLHSLNDSRRQKWIETVENLDFKHSSRKAWSLIKKLGGSTHVLANKAEVTPNQVANHIEGMSRATSDKSQSSQALKDVKNGKAPGFDEIHPEFLTHCGNHTRAWLARFYSNMLHTNRLPPEFKRAKIIAILKPSKETSKPPDRPESFRPISLLSTSYKLLECLICNRISAHILDKNTRVIPFFRGITVIGQFHNYRCY</sequence>
<evidence type="ECO:0000313" key="1">
    <source>
        <dbReference type="EMBL" id="KMQ82898.1"/>
    </source>
</evidence>
<dbReference type="PANTHER" id="PTHR36688">
    <property type="entry name" value="ENDO/EXONUCLEASE/PHOSPHATASE DOMAIN-CONTAINING PROTEIN"/>
    <property type="match status" value="1"/>
</dbReference>
<keyword evidence="1" id="KW-0548">Nucleotidyltransferase</keyword>
<keyword evidence="1" id="KW-0808">Transferase</keyword>
<dbReference type="GO" id="GO:0003964">
    <property type="term" value="F:RNA-directed DNA polymerase activity"/>
    <property type="evidence" value="ECO:0007669"/>
    <property type="project" value="UniProtKB-KW"/>
</dbReference>
<comment type="caution">
    <text evidence="1">The sequence shown here is derived from an EMBL/GenBank/DDBJ whole genome shotgun (WGS) entry which is preliminary data.</text>
</comment>
<dbReference type="EMBL" id="LBMM01022388">
    <property type="protein sequence ID" value="KMQ82898.1"/>
    <property type="molecule type" value="Genomic_DNA"/>
</dbReference>
<reference evidence="1 2" key="1">
    <citation type="submission" date="2015-04" db="EMBL/GenBank/DDBJ databases">
        <title>Lasius niger genome sequencing.</title>
        <authorList>
            <person name="Konorov E.A."/>
            <person name="Nikitin M.A."/>
            <person name="Kirill M.V."/>
            <person name="Chang P."/>
        </authorList>
    </citation>
    <scope>NUCLEOTIDE SEQUENCE [LARGE SCALE GENOMIC DNA]</scope>
    <source>
        <tissue evidence="1">Whole</tissue>
    </source>
</reference>
<name>A0A0J7JXH8_LASNI</name>
<dbReference type="Proteomes" id="UP000036403">
    <property type="component" value="Unassembled WGS sequence"/>
</dbReference>
<gene>
    <name evidence="1" type="ORF">RF55_21524</name>
</gene>
<organism evidence="1 2">
    <name type="scientific">Lasius niger</name>
    <name type="common">Black garden ant</name>
    <dbReference type="NCBI Taxonomy" id="67767"/>
    <lineage>
        <taxon>Eukaryota</taxon>
        <taxon>Metazoa</taxon>
        <taxon>Ecdysozoa</taxon>
        <taxon>Arthropoda</taxon>
        <taxon>Hexapoda</taxon>
        <taxon>Insecta</taxon>
        <taxon>Pterygota</taxon>
        <taxon>Neoptera</taxon>
        <taxon>Endopterygota</taxon>
        <taxon>Hymenoptera</taxon>
        <taxon>Apocrita</taxon>
        <taxon>Aculeata</taxon>
        <taxon>Formicoidea</taxon>
        <taxon>Formicidae</taxon>
        <taxon>Formicinae</taxon>
        <taxon>Lasius</taxon>
        <taxon>Lasius</taxon>
    </lineage>
</organism>
<evidence type="ECO:0000313" key="2">
    <source>
        <dbReference type="Proteomes" id="UP000036403"/>
    </source>
</evidence>
<proteinExistence type="predicted"/>
<dbReference type="PaxDb" id="67767-A0A0J7JXH8"/>
<dbReference type="PANTHER" id="PTHR36688:SF1">
    <property type="entry name" value="ENDONUCLEASE_EXONUCLEASE_PHOSPHATASE DOMAIN-CONTAINING PROTEIN"/>
    <property type="match status" value="1"/>
</dbReference>